<organism evidence="1 2">
    <name type="scientific">Hymenobacter citatus</name>
    <dbReference type="NCBI Taxonomy" id="2763506"/>
    <lineage>
        <taxon>Bacteria</taxon>
        <taxon>Pseudomonadati</taxon>
        <taxon>Bacteroidota</taxon>
        <taxon>Cytophagia</taxon>
        <taxon>Cytophagales</taxon>
        <taxon>Hymenobacteraceae</taxon>
        <taxon>Hymenobacter</taxon>
    </lineage>
</organism>
<dbReference type="SUPFAM" id="SSF53474">
    <property type="entry name" value="alpha/beta-Hydrolases"/>
    <property type="match status" value="1"/>
</dbReference>
<keyword evidence="2" id="KW-1185">Reference proteome</keyword>
<dbReference type="Pfam" id="PF06821">
    <property type="entry name" value="Ser_hydrolase"/>
    <property type="match status" value="1"/>
</dbReference>
<evidence type="ECO:0000313" key="2">
    <source>
        <dbReference type="Proteomes" id="UP000622017"/>
    </source>
</evidence>
<dbReference type="RefSeq" id="WP_187320983.1">
    <property type="nucleotide sequence ID" value="NZ_JACSCY010000017.1"/>
</dbReference>
<sequence>MATTLLTVPGLGGSGPTHWQTLWEQQYGYRRVQQPDWDHPVCSEWVQTLDAAVAAAGSQVVLVAHSLACATVAHWAATTRHQLQGALLVAPADVDRPDFPPEVIGFAPMPLARLPFPSTVVASTDDRYVSLARAQQFADAWGSRCVNVGALGHLNSESGLGLWPQVHQLLRELLG</sequence>
<dbReference type="EMBL" id="JACSCY010000017">
    <property type="protein sequence ID" value="MBC6612766.1"/>
    <property type="molecule type" value="Genomic_DNA"/>
</dbReference>
<dbReference type="GO" id="GO:0016787">
    <property type="term" value="F:hydrolase activity"/>
    <property type="evidence" value="ECO:0007669"/>
    <property type="project" value="UniProtKB-KW"/>
</dbReference>
<gene>
    <name evidence="1" type="ORF">H8B15_17720</name>
</gene>
<protein>
    <submittedName>
        <fullName evidence="1">Serine hydrolase family protein</fullName>
    </submittedName>
</protein>
<dbReference type="InterPro" id="IPR029058">
    <property type="entry name" value="AB_hydrolase_fold"/>
</dbReference>
<comment type="caution">
    <text evidence="1">The sequence shown here is derived from an EMBL/GenBank/DDBJ whole genome shotgun (WGS) entry which is preliminary data.</text>
</comment>
<reference evidence="1 2" key="1">
    <citation type="submission" date="2020-08" db="EMBL/GenBank/DDBJ databases">
        <title>Hymenobacter sp.</title>
        <authorList>
            <person name="Kim M.K."/>
        </authorList>
    </citation>
    <scope>NUCLEOTIDE SEQUENCE [LARGE SCALE GENOMIC DNA]</scope>
    <source>
        <strain evidence="1 2">BT507</strain>
    </source>
</reference>
<name>A0ABR7MNV9_9BACT</name>
<dbReference type="InterPro" id="IPR010662">
    <property type="entry name" value="RBBP9/YdeN"/>
</dbReference>
<dbReference type="Proteomes" id="UP000622017">
    <property type="component" value="Unassembled WGS sequence"/>
</dbReference>
<evidence type="ECO:0000313" key="1">
    <source>
        <dbReference type="EMBL" id="MBC6612766.1"/>
    </source>
</evidence>
<accession>A0ABR7MNV9</accession>
<dbReference type="Gene3D" id="3.40.50.1820">
    <property type="entry name" value="alpha/beta hydrolase"/>
    <property type="match status" value="1"/>
</dbReference>
<proteinExistence type="predicted"/>
<keyword evidence="1" id="KW-0378">Hydrolase</keyword>